<dbReference type="CDD" id="cd24048">
    <property type="entry name" value="ASKHA_NBD_FtsA"/>
    <property type="match status" value="1"/>
</dbReference>
<evidence type="ECO:0000256" key="2">
    <source>
        <dbReference type="PIRNR" id="PIRNR003101"/>
    </source>
</evidence>
<comment type="similarity">
    <text evidence="1 2">Belongs to the FtsA/MreB family.</text>
</comment>
<dbReference type="PANTHER" id="PTHR32432">
    <property type="entry name" value="CELL DIVISION PROTEIN FTSA-RELATED"/>
    <property type="match status" value="1"/>
</dbReference>
<dbReference type="Gene3D" id="3.30.1490.110">
    <property type="match status" value="1"/>
</dbReference>
<sequence length="405" mass="43322">MPSEKDIIVGLDVGTTKICCVVAEVDDQEVHIIGLGTHPSVGLRKGVVVNIESTVNSIRRAVEEAELMAGCEITQVYVGIAGSHVKGFNSDGVIAVKGGEVTEEDVNRVIDAARAVAIPLDREVIHILPQEYIVDDQPGILDPVGMSGVRLEAKVHIVTAAVTAAQNLIKCANRAGLDVVDIVLQPLASAEAVLTDEEKDLGVALIDFGGGTTDLAIFSGGTIKHTAVLGIGGHNVTNDIAVGLRCPMSEAEKIKIRHGHCLAALVSPEEVIEVPSVGDRRPRKLSRQILAEIIEPRVEELLTLMDAELVKSSLKPLISSGVVITGGSALIPGLPEMADQIFELPTRIGYPKGYKGLADVVENPKFATAVGLVLYGVQNQPERKFRIRDGNIFNRVMQRMKRWFG</sequence>
<dbReference type="AlphaFoldDB" id="A0A6G7PXU1"/>
<dbReference type="SMART" id="SM00842">
    <property type="entry name" value="FtsA"/>
    <property type="match status" value="1"/>
</dbReference>
<gene>
    <name evidence="1 3" type="primary">ftsA</name>
    <name evidence="3" type="ORF">G4V39_09595</name>
</gene>
<dbReference type="KEGG" id="tav:G4V39_09595"/>
<dbReference type="Pfam" id="PF14450">
    <property type="entry name" value="FtsA"/>
    <property type="match status" value="2"/>
</dbReference>
<accession>A0A6G7PXU1</accession>
<keyword evidence="1" id="KW-0472">Membrane</keyword>
<keyword evidence="1 2" id="KW-0131">Cell cycle</keyword>
<dbReference type="GO" id="GO:0043093">
    <property type="term" value="P:FtsZ-dependent cytokinesis"/>
    <property type="evidence" value="ECO:0007669"/>
    <property type="project" value="UniProtKB-UniRule"/>
</dbReference>
<organism evidence="3 4">
    <name type="scientific">Thermosulfuriphilus ammonigenes</name>
    <dbReference type="NCBI Taxonomy" id="1936021"/>
    <lineage>
        <taxon>Bacteria</taxon>
        <taxon>Pseudomonadati</taxon>
        <taxon>Thermodesulfobacteriota</taxon>
        <taxon>Thermodesulfobacteria</taxon>
        <taxon>Thermodesulfobacteriales</taxon>
        <taxon>Thermodesulfobacteriaceae</taxon>
        <taxon>Thermosulfuriphilus</taxon>
    </lineage>
</organism>
<dbReference type="EMBL" id="CP048877">
    <property type="protein sequence ID" value="QIJ72509.1"/>
    <property type="molecule type" value="Genomic_DNA"/>
</dbReference>
<dbReference type="PANTHER" id="PTHR32432:SF4">
    <property type="entry name" value="CELL DIVISION PROTEIN FTSA"/>
    <property type="match status" value="1"/>
</dbReference>
<dbReference type="GO" id="GO:0009898">
    <property type="term" value="C:cytoplasmic side of plasma membrane"/>
    <property type="evidence" value="ECO:0007669"/>
    <property type="project" value="UniProtKB-UniRule"/>
</dbReference>
<dbReference type="GO" id="GO:0032153">
    <property type="term" value="C:cell division site"/>
    <property type="evidence" value="ECO:0007669"/>
    <property type="project" value="UniProtKB-UniRule"/>
</dbReference>
<dbReference type="NCBIfam" id="TIGR01174">
    <property type="entry name" value="ftsA"/>
    <property type="match status" value="1"/>
</dbReference>
<keyword evidence="4" id="KW-1185">Reference proteome</keyword>
<name>A0A6G7PXU1_9BACT</name>
<dbReference type="SUPFAM" id="SSF53067">
    <property type="entry name" value="Actin-like ATPase domain"/>
    <property type="match status" value="2"/>
</dbReference>
<comment type="subcellular location">
    <subcellularLocation>
        <location evidence="1">Cell membrane</location>
        <topology evidence="1">Peripheral membrane protein</topology>
        <orientation evidence="1">Cytoplasmic side</orientation>
    </subcellularLocation>
    <text evidence="1">Localizes to the Z ring in an FtsZ-dependent manner. Targeted to the membrane through a conserved C-terminal amphipathic helix.</text>
</comment>
<reference evidence="3 4" key="1">
    <citation type="submission" date="2020-02" db="EMBL/GenBank/DDBJ databases">
        <title>Genome analysis of Thermosulfuriphilus ammonigenes ST65T, an anaerobic thermophilic chemolithoautotrophic bacterium isolated from a deep-sea hydrothermal vent.</title>
        <authorList>
            <person name="Slobodkina G."/>
            <person name="Allioux M."/>
            <person name="Merkel A."/>
            <person name="Alain K."/>
            <person name="Jebbar M."/>
            <person name="Slobodkin A."/>
        </authorList>
    </citation>
    <scope>NUCLEOTIDE SEQUENCE [LARGE SCALE GENOMIC DNA]</scope>
    <source>
        <strain evidence="3 4">ST65</strain>
    </source>
</reference>
<dbReference type="Proteomes" id="UP000502179">
    <property type="component" value="Chromosome"/>
</dbReference>
<dbReference type="PIRSF" id="PIRSF003101">
    <property type="entry name" value="FtsA"/>
    <property type="match status" value="1"/>
</dbReference>
<dbReference type="FunFam" id="3.30.1490.110:FF:000001">
    <property type="entry name" value="Cell division protein FtsA"/>
    <property type="match status" value="1"/>
</dbReference>
<evidence type="ECO:0000313" key="4">
    <source>
        <dbReference type="Proteomes" id="UP000502179"/>
    </source>
</evidence>
<dbReference type="InterPro" id="IPR020823">
    <property type="entry name" value="Cell_div_FtsA"/>
</dbReference>
<dbReference type="Gene3D" id="3.30.420.40">
    <property type="match status" value="2"/>
</dbReference>
<comment type="subunit">
    <text evidence="1">Self-interacts. Interacts with FtsZ.</text>
</comment>
<dbReference type="Pfam" id="PF02491">
    <property type="entry name" value="SHS2_FTSA"/>
    <property type="match status" value="1"/>
</dbReference>
<protein>
    <recommendedName>
        <fullName evidence="1 2">Cell division protein FtsA</fullName>
    </recommendedName>
</protein>
<dbReference type="InterPro" id="IPR050696">
    <property type="entry name" value="FtsA/MreB"/>
</dbReference>
<evidence type="ECO:0000256" key="1">
    <source>
        <dbReference type="HAMAP-Rule" id="MF_02033"/>
    </source>
</evidence>
<keyword evidence="1" id="KW-1003">Cell membrane</keyword>
<evidence type="ECO:0000313" key="3">
    <source>
        <dbReference type="EMBL" id="QIJ72509.1"/>
    </source>
</evidence>
<dbReference type="HAMAP" id="MF_02033">
    <property type="entry name" value="FtsA"/>
    <property type="match status" value="1"/>
</dbReference>
<dbReference type="InterPro" id="IPR003494">
    <property type="entry name" value="SHS2_FtsA"/>
</dbReference>
<dbReference type="RefSeq" id="WP_166032726.1">
    <property type="nucleotide sequence ID" value="NZ_CP048877.1"/>
</dbReference>
<dbReference type="InterPro" id="IPR043129">
    <property type="entry name" value="ATPase_NBD"/>
</dbReference>
<comment type="function">
    <text evidence="1 2">Cell division protein that is involved in the assembly of the Z ring. May serve as a membrane anchor for the Z ring.</text>
</comment>
<keyword evidence="1 2" id="KW-0132">Cell division</keyword>
<proteinExistence type="inferred from homology"/>